<evidence type="ECO:0000313" key="1">
    <source>
        <dbReference type="EMBL" id="GGC66197.1"/>
    </source>
</evidence>
<dbReference type="SUPFAM" id="SSF56801">
    <property type="entry name" value="Acetyl-CoA synthetase-like"/>
    <property type="match status" value="1"/>
</dbReference>
<dbReference type="Proteomes" id="UP000641514">
    <property type="component" value="Unassembled WGS sequence"/>
</dbReference>
<reference evidence="1" key="1">
    <citation type="journal article" date="2014" name="Int. J. Syst. Evol. Microbiol.">
        <title>Complete genome sequence of Corynebacterium casei LMG S-19264T (=DSM 44701T), isolated from a smear-ripened cheese.</title>
        <authorList>
            <consortium name="US DOE Joint Genome Institute (JGI-PGF)"/>
            <person name="Walter F."/>
            <person name="Albersmeier A."/>
            <person name="Kalinowski J."/>
            <person name="Ruckert C."/>
        </authorList>
    </citation>
    <scope>NUCLEOTIDE SEQUENCE</scope>
    <source>
        <strain evidence="1">CGMCC 1.15478</strain>
    </source>
</reference>
<dbReference type="AlphaFoldDB" id="A0A916UA54"/>
<gene>
    <name evidence="1" type="ORF">GCM10011410_18470</name>
</gene>
<keyword evidence="2" id="KW-1185">Reference proteome</keyword>
<sequence>MTLTDTLLRPILASDGARPLITYYDNSTGERIELSGITFTNWAAKIANMIRDEFGLAPGDRVAILLPAHWQTAAVVLGAWWAGCEVVLGQADGADLAFTDEKNLAEASPANDIAALSLHPFGRGILNLPPGVTDFATTVPGHGDQFQPDADENGPVLDGLLATEVLELASATEGNWNSQTRVLSTKPWNDARELITGLVSVLSMGGSLVQVTGADDSGLDRIAVTEKVTDRI</sequence>
<dbReference type="RefSeq" id="WP_229675884.1">
    <property type="nucleotide sequence ID" value="NZ_BMJH01000002.1"/>
</dbReference>
<reference evidence="1" key="2">
    <citation type="submission" date="2020-09" db="EMBL/GenBank/DDBJ databases">
        <authorList>
            <person name="Sun Q."/>
            <person name="Zhou Y."/>
        </authorList>
    </citation>
    <scope>NUCLEOTIDE SEQUENCE</scope>
    <source>
        <strain evidence="1">CGMCC 1.15478</strain>
    </source>
</reference>
<dbReference type="NCBIfam" id="TIGR03089">
    <property type="entry name" value="TIGR03089 family protein"/>
    <property type="match status" value="1"/>
</dbReference>
<comment type="caution">
    <text evidence="1">The sequence shown here is derived from an EMBL/GenBank/DDBJ whole genome shotgun (WGS) entry which is preliminary data.</text>
</comment>
<dbReference type="Gene3D" id="3.40.50.12780">
    <property type="entry name" value="N-terminal domain of ligase-like"/>
    <property type="match status" value="1"/>
</dbReference>
<protein>
    <submittedName>
        <fullName evidence="1">TIGR03089 family protein</fullName>
    </submittedName>
</protein>
<dbReference type="EMBL" id="BMJH01000002">
    <property type="protein sequence ID" value="GGC66197.1"/>
    <property type="molecule type" value="Genomic_DNA"/>
</dbReference>
<organism evidence="1 2">
    <name type="scientific">Hoyosella rhizosphaerae</name>
    <dbReference type="NCBI Taxonomy" id="1755582"/>
    <lineage>
        <taxon>Bacteria</taxon>
        <taxon>Bacillati</taxon>
        <taxon>Actinomycetota</taxon>
        <taxon>Actinomycetes</taxon>
        <taxon>Mycobacteriales</taxon>
        <taxon>Hoyosellaceae</taxon>
        <taxon>Hoyosella</taxon>
    </lineage>
</organism>
<name>A0A916UA54_9ACTN</name>
<dbReference type="InterPro" id="IPR042099">
    <property type="entry name" value="ANL_N_sf"/>
</dbReference>
<evidence type="ECO:0000313" key="2">
    <source>
        <dbReference type="Proteomes" id="UP000641514"/>
    </source>
</evidence>
<accession>A0A916UA54</accession>
<proteinExistence type="predicted"/>
<dbReference type="InterPro" id="IPR017523">
    <property type="entry name" value="Rv3268"/>
</dbReference>